<evidence type="ECO:0000313" key="1">
    <source>
        <dbReference type="EMBL" id="KAH7849971.1"/>
    </source>
</evidence>
<dbReference type="Proteomes" id="UP000828048">
    <property type="component" value="Chromosome 7"/>
</dbReference>
<gene>
    <name evidence="1" type="ORF">Vadar_025764</name>
</gene>
<sequence length="197" mass="22157">MKSRLFELSFSIVMRMVSGKRYFGAEVEDSKEAREFRLLIRGIFELSGASNPANFVPFLRWIDVGKVEKKMSRIQKKMDAFLQGLIDEKRSDQDKQASEQNGGKTKSMIDSMLGLQDSDPVYYSDEIIKGSILTMLGAGTDTSVTIEWTMSLLLNHPKVLDKARAEIDTIVGDNRLADEPDISKLPYLQNIINDVGT</sequence>
<organism evidence="1 2">
    <name type="scientific">Vaccinium darrowii</name>
    <dbReference type="NCBI Taxonomy" id="229202"/>
    <lineage>
        <taxon>Eukaryota</taxon>
        <taxon>Viridiplantae</taxon>
        <taxon>Streptophyta</taxon>
        <taxon>Embryophyta</taxon>
        <taxon>Tracheophyta</taxon>
        <taxon>Spermatophyta</taxon>
        <taxon>Magnoliopsida</taxon>
        <taxon>eudicotyledons</taxon>
        <taxon>Gunneridae</taxon>
        <taxon>Pentapetalae</taxon>
        <taxon>asterids</taxon>
        <taxon>Ericales</taxon>
        <taxon>Ericaceae</taxon>
        <taxon>Vaccinioideae</taxon>
        <taxon>Vaccinieae</taxon>
        <taxon>Vaccinium</taxon>
    </lineage>
</organism>
<name>A0ACB7Y9E9_9ERIC</name>
<accession>A0ACB7Y9E9</accession>
<protein>
    <submittedName>
        <fullName evidence="1">Uncharacterized protein</fullName>
    </submittedName>
</protein>
<comment type="caution">
    <text evidence="1">The sequence shown here is derived from an EMBL/GenBank/DDBJ whole genome shotgun (WGS) entry which is preliminary data.</text>
</comment>
<proteinExistence type="predicted"/>
<evidence type="ECO:0000313" key="2">
    <source>
        <dbReference type="Proteomes" id="UP000828048"/>
    </source>
</evidence>
<reference evidence="1 2" key="1">
    <citation type="journal article" date="2021" name="Hortic Res">
        <title>High-quality reference genome and annotation aids understanding of berry development for evergreen blueberry (Vaccinium darrowii).</title>
        <authorList>
            <person name="Yu J."/>
            <person name="Hulse-Kemp A.M."/>
            <person name="Babiker E."/>
            <person name="Staton M."/>
        </authorList>
    </citation>
    <scope>NUCLEOTIDE SEQUENCE [LARGE SCALE GENOMIC DNA]</scope>
    <source>
        <strain evidence="2">cv. NJ 8807/NJ 8810</strain>
        <tissue evidence="1">Young leaf</tissue>
    </source>
</reference>
<keyword evidence="2" id="KW-1185">Reference proteome</keyword>
<dbReference type="EMBL" id="CM037157">
    <property type="protein sequence ID" value="KAH7849971.1"/>
    <property type="molecule type" value="Genomic_DNA"/>
</dbReference>